<dbReference type="InterPro" id="IPR013740">
    <property type="entry name" value="Redoxin"/>
</dbReference>
<evidence type="ECO:0000256" key="1">
    <source>
        <dbReference type="ARBA" id="ARBA00004196"/>
    </source>
</evidence>
<accession>A0A553JWF7</accession>
<evidence type="ECO:0000256" key="2">
    <source>
        <dbReference type="ARBA" id="ARBA00022748"/>
    </source>
</evidence>
<dbReference type="SUPFAM" id="SSF52833">
    <property type="entry name" value="Thioredoxin-like"/>
    <property type="match status" value="1"/>
</dbReference>
<proteinExistence type="predicted"/>
<comment type="subcellular location">
    <subcellularLocation>
        <location evidence="1">Cell envelope</location>
    </subcellularLocation>
</comment>
<dbReference type="InterPro" id="IPR050553">
    <property type="entry name" value="Thioredoxin_ResA/DsbE_sf"/>
</dbReference>
<dbReference type="PANTHER" id="PTHR42852:SF13">
    <property type="entry name" value="PROTEIN DIPZ"/>
    <property type="match status" value="1"/>
</dbReference>
<sequence>MRRLRPVPELRRGRDRPGQGRDADPRAPRVRTLPGFAVGVVAPALLVAGCATTGPQETAPPPSSAELQQLREDFAIPDCPVTAPDAEPVDRGLPRTQLPCLGSDVTVNLAGLERRPTVVNFWAQWCGPCREEAPFLRDVSQAAEEVAFVGVNFDDPEPAWALEFAGLAEWRYPHVADPEGTLRSQLGVPGLPMTLFVDETGAIVEHHFGVIESEEELEAAIAEHFGIS</sequence>
<keyword evidence="2" id="KW-0201">Cytochrome c-type biogenesis</keyword>
<dbReference type="Pfam" id="PF08534">
    <property type="entry name" value="Redoxin"/>
    <property type="match status" value="1"/>
</dbReference>
<feature type="region of interest" description="Disordered" evidence="3">
    <location>
        <begin position="1"/>
        <end position="32"/>
    </location>
</feature>
<dbReference type="PROSITE" id="PS51352">
    <property type="entry name" value="THIOREDOXIN_2"/>
    <property type="match status" value="1"/>
</dbReference>
<dbReference type="GO" id="GO:0030313">
    <property type="term" value="C:cell envelope"/>
    <property type="evidence" value="ECO:0007669"/>
    <property type="project" value="UniProtKB-SubCell"/>
</dbReference>
<organism evidence="5 6">
    <name type="scientific">Tessaracoccus rhinocerotis</name>
    <dbReference type="NCBI Taxonomy" id="1689449"/>
    <lineage>
        <taxon>Bacteria</taxon>
        <taxon>Bacillati</taxon>
        <taxon>Actinomycetota</taxon>
        <taxon>Actinomycetes</taxon>
        <taxon>Propionibacteriales</taxon>
        <taxon>Propionibacteriaceae</taxon>
        <taxon>Tessaracoccus</taxon>
    </lineage>
</organism>
<dbReference type="EMBL" id="VKKG01000007">
    <property type="protein sequence ID" value="TRY16770.1"/>
    <property type="molecule type" value="Genomic_DNA"/>
</dbReference>
<evidence type="ECO:0000259" key="4">
    <source>
        <dbReference type="PROSITE" id="PS51352"/>
    </source>
</evidence>
<evidence type="ECO:0000313" key="6">
    <source>
        <dbReference type="Proteomes" id="UP000317638"/>
    </source>
</evidence>
<keyword evidence="6" id="KW-1185">Reference proteome</keyword>
<dbReference type="InterPro" id="IPR017937">
    <property type="entry name" value="Thioredoxin_CS"/>
</dbReference>
<dbReference type="InterPro" id="IPR013766">
    <property type="entry name" value="Thioredoxin_domain"/>
</dbReference>
<dbReference type="CDD" id="cd02966">
    <property type="entry name" value="TlpA_like_family"/>
    <property type="match status" value="1"/>
</dbReference>
<dbReference type="GO" id="GO:0017004">
    <property type="term" value="P:cytochrome complex assembly"/>
    <property type="evidence" value="ECO:0007669"/>
    <property type="project" value="UniProtKB-KW"/>
</dbReference>
<name>A0A553JWF7_9ACTN</name>
<evidence type="ECO:0000313" key="5">
    <source>
        <dbReference type="EMBL" id="TRY16770.1"/>
    </source>
</evidence>
<comment type="caution">
    <text evidence="5">The sequence shown here is derived from an EMBL/GenBank/DDBJ whole genome shotgun (WGS) entry which is preliminary data.</text>
</comment>
<dbReference type="AlphaFoldDB" id="A0A553JWF7"/>
<dbReference type="GO" id="GO:0016491">
    <property type="term" value="F:oxidoreductase activity"/>
    <property type="evidence" value="ECO:0007669"/>
    <property type="project" value="InterPro"/>
</dbReference>
<reference evidence="5 6" key="1">
    <citation type="submission" date="2019-07" db="EMBL/GenBank/DDBJ databases">
        <authorList>
            <person name="Zhou L.-Y."/>
        </authorList>
    </citation>
    <scope>NUCLEOTIDE SEQUENCE [LARGE SCALE GENOMIC DNA]</scope>
    <source>
        <strain evidence="5 6">YIM 101269</strain>
    </source>
</reference>
<dbReference type="Gene3D" id="3.40.30.10">
    <property type="entry name" value="Glutaredoxin"/>
    <property type="match status" value="1"/>
</dbReference>
<dbReference type="Proteomes" id="UP000317638">
    <property type="component" value="Unassembled WGS sequence"/>
</dbReference>
<protein>
    <submittedName>
        <fullName evidence="5">TlpA family protein disulfide reductase</fullName>
    </submittedName>
</protein>
<feature type="domain" description="Thioredoxin" evidence="4">
    <location>
        <begin position="70"/>
        <end position="226"/>
    </location>
</feature>
<feature type="compositionally biased region" description="Basic and acidic residues" evidence="3">
    <location>
        <begin position="1"/>
        <end position="27"/>
    </location>
</feature>
<dbReference type="OrthoDB" id="9796554at2"/>
<evidence type="ECO:0000256" key="3">
    <source>
        <dbReference type="SAM" id="MobiDB-lite"/>
    </source>
</evidence>
<gene>
    <name evidence="5" type="ORF">FOJ82_15435</name>
</gene>
<dbReference type="InterPro" id="IPR036249">
    <property type="entry name" value="Thioredoxin-like_sf"/>
</dbReference>
<dbReference type="PROSITE" id="PS00194">
    <property type="entry name" value="THIOREDOXIN_1"/>
    <property type="match status" value="1"/>
</dbReference>
<dbReference type="PANTHER" id="PTHR42852">
    <property type="entry name" value="THIOL:DISULFIDE INTERCHANGE PROTEIN DSBE"/>
    <property type="match status" value="1"/>
</dbReference>